<gene>
    <name evidence="1" type="ORF">LCGC14_1785370</name>
</gene>
<accession>A0A0F9GUB0</accession>
<dbReference type="CDD" id="cd00093">
    <property type="entry name" value="HTH_XRE"/>
    <property type="match status" value="1"/>
</dbReference>
<dbReference type="GO" id="GO:0003677">
    <property type="term" value="F:DNA binding"/>
    <property type="evidence" value="ECO:0007669"/>
    <property type="project" value="InterPro"/>
</dbReference>
<dbReference type="InterPro" id="IPR010982">
    <property type="entry name" value="Lambda_DNA-bd_dom_sf"/>
</dbReference>
<comment type="caution">
    <text evidence="1">The sequence shown here is derived from an EMBL/GenBank/DDBJ whole genome shotgun (WGS) entry which is preliminary data.</text>
</comment>
<protein>
    <recommendedName>
        <fullName evidence="2">HTH cro/C1-type domain-containing protein</fullName>
    </recommendedName>
</protein>
<organism evidence="1">
    <name type="scientific">marine sediment metagenome</name>
    <dbReference type="NCBI Taxonomy" id="412755"/>
    <lineage>
        <taxon>unclassified sequences</taxon>
        <taxon>metagenomes</taxon>
        <taxon>ecological metagenomes</taxon>
    </lineage>
</organism>
<dbReference type="SUPFAM" id="SSF47413">
    <property type="entry name" value="lambda repressor-like DNA-binding domains"/>
    <property type="match status" value="1"/>
</dbReference>
<dbReference type="EMBL" id="LAZR01016960">
    <property type="protein sequence ID" value="KKM02344.1"/>
    <property type="molecule type" value="Genomic_DNA"/>
</dbReference>
<sequence>MNEKNREKISSRLMQLFKKEQVKDEEREKEMATKLVEKLKFFMAEKDLTIHDVAVLIKKDPKTIWQFLHQRVNPHDRTIYKIKRLLGNH</sequence>
<evidence type="ECO:0000313" key="1">
    <source>
        <dbReference type="EMBL" id="KKM02344.1"/>
    </source>
</evidence>
<dbReference type="AlphaFoldDB" id="A0A0F9GUB0"/>
<name>A0A0F9GUB0_9ZZZZ</name>
<dbReference type="InterPro" id="IPR001387">
    <property type="entry name" value="Cro/C1-type_HTH"/>
</dbReference>
<evidence type="ECO:0008006" key="2">
    <source>
        <dbReference type="Google" id="ProtNLM"/>
    </source>
</evidence>
<reference evidence="1" key="1">
    <citation type="journal article" date="2015" name="Nature">
        <title>Complex archaea that bridge the gap between prokaryotes and eukaryotes.</title>
        <authorList>
            <person name="Spang A."/>
            <person name="Saw J.H."/>
            <person name="Jorgensen S.L."/>
            <person name="Zaremba-Niedzwiedzka K."/>
            <person name="Martijn J."/>
            <person name="Lind A.E."/>
            <person name="van Eijk R."/>
            <person name="Schleper C."/>
            <person name="Guy L."/>
            <person name="Ettema T.J."/>
        </authorList>
    </citation>
    <scope>NUCLEOTIDE SEQUENCE</scope>
</reference>
<dbReference type="Gene3D" id="1.10.260.40">
    <property type="entry name" value="lambda repressor-like DNA-binding domains"/>
    <property type="match status" value="1"/>
</dbReference>
<proteinExistence type="predicted"/>